<dbReference type="InterPro" id="IPR036660">
    <property type="entry name" value="Fe-S_hydroAse_TtdB_cat_sf"/>
</dbReference>
<dbReference type="Pfam" id="PF05683">
    <property type="entry name" value="Fumerase_C"/>
    <property type="match status" value="1"/>
</dbReference>
<comment type="caution">
    <text evidence="4">The sequence shown here is derived from an EMBL/GenBank/DDBJ whole genome shotgun (WGS) entry which is preliminary data.</text>
</comment>
<protein>
    <recommendedName>
        <fullName evidence="3">Fe-S hydro-lyase tartrate dehydratase beta-type catalytic domain-containing protein</fullName>
    </recommendedName>
</protein>
<gene>
    <name evidence="4" type="ORF">S01H1_71646</name>
</gene>
<dbReference type="AlphaFoldDB" id="X0WF15"/>
<dbReference type="Gene3D" id="3.20.130.10">
    <property type="entry name" value="Fe-S hydro-lyase, tartrate dehydratase beta-type, catalytic domain"/>
    <property type="match status" value="1"/>
</dbReference>
<dbReference type="PANTHER" id="PTHR43351">
    <property type="entry name" value="L(+)-TARTRATE DEHYDRATASE SUBUNIT BETA"/>
    <property type="match status" value="1"/>
</dbReference>
<dbReference type="SUPFAM" id="SSF117457">
    <property type="entry name" value="FumA C-terminal domain-like"/>
    <property type="match status" value="1"/>
</dbReference>
<feature type="domain" description="Fe-S hydro-lyase tartrate dehydratase beta-type catalytic" evidence="3">
    <location>
        <begin position="6"/>
        <end position="88"/>
    </location>
</feature>
<feature type="non-terminal residue" evidence="4">
    <location>
        <position position="1"/>
    </location>
</feature>
<name>X0WF15_9ZZZZ</name>
<reference evidence="4" key="1">
    <citation type="journal article" date="2014" name="Front. Microbiol.">
        <title>High frequency of phylogenetically diverse reductive dehalogenase-homologous genes in deep subseafloor sedimentary metagenomes.</title>
        <authorList>
            <person name="Kawai M."/>
            <person name="Futagami T."/>
            <person name="Toyoda A."/>
            <person name="Takaki Y."/>
            <person name="Nishi S."/>
            <person name="Hori S."/>
            <person name="Arai W."/>
            <person name="Tsubouchi T."/>
            <person name="Morono Y."/>
            <person name="Uchiyama I."/>
            <person name="Ito T."/>
            <person name="Fujiyama A."/>
            <person name="Inagaki F."/>
            <person name="Takami H."/>
        </authorList>
    </citation>
    <scope>NUCLEOTIDE SEQUENCE</scope>
    <source>
        <strain evidence="4">Expedition CK06-06</strain>
    </source>
</reference>
<dbReference type="InterPro" id="IPR004647">
    <property type="entry name" value="Fe-S_hydro-lyase_TtdB-typ_cat"/>
</dbReference>
<keyword evidence="2" id="KW-0456">Lyase</keyword>
<dbReference type="EMBL" id="BARS01047721">
    <property type="protein sequence ID" value="GAG29260.1"/>
    <property type="molecule type" value="Genomic_DNA"/>
</dbReference>
<evidence type="ECO:0000259" key="3">
    <source>
        <dbReference type="Pfam" id="PF05683"/>
    </source>
</evidence>
<sequence length="94" mass="9936">FAPELHRLGLKATIGKGNRSDEVRMALKRWQAVYFVATGGAGALLADCVKSAEVVAYEELGPEAIRLLEVVELPVIVGYDAHGGSAFAGEQPLA</sequence>
<evidence type="ECO:0000313" key="4">
    <source>
        <dbReference type="EMBL" id="GAG29260.1"/>
    </source>
</evidence>
<comment type="similarity">
    <text evidence="1">Belongs to the class-I fumarase family.</text>
</comment>
<accession>X0WF15</accession>
<proteinExistence type="inferred from homology"/>
<evidence type="ECO:0000256" key="2">
    <source>
        <dbReference type="ARBA" id="ARBA00023239"/>
    </source>
</evidence>
<dbReference type="PANTHER" id="PTHR43351:SF2">
    <property type="entry name" value="L(+)-TARTRATE DEHYDRATASE SUBUNIT BETA-RELATED"/>
    <property type="match status" value="1"/>
</dbReference>
<evidence type="ECO:0000256" key="1">
    <source>
        <dbReference type="ARBA" id="ARBA00008876"/>
    </source>
</evidence>
<organism evidence="4">
    <name type="scientific">marine sediment metagenome</name>
    <dbReference type="NCBI Taxonomy" id="412755"/>
    <lineage>
        <taxon>unclassified sequences</taxon>
        <taxon>metagenomes</taxon>
        <taxon>ecological metagenomes</taxon>
    </lineage>
</organism>
<dbReference type="GO" id="GO:0016836">
    <property type="term" value="F:hydro-lyase activity"/>
    <property type="evidence" value="ECO:0007669"/>
    <property type="project" value="InterPro"/>
</dbReference>